<evidence type="ECO:0000256" key="4">
    <source>
        <dbReference type="SAM" id="Coils"/>
    </source>
</evidence>
<dbReference type="OrthoDB" id="425925at2759"/>
<feature type="coiled-coil region" evidence="4">
    <location>
        <begin position="19"/>
        <end position="131"/>
    </location>
</feature>
<organism evidence="7 8">
    <name type="scientific">Candidula unifasciata</name>
    <dbReference type="NCBI Taxonomy" id="100452"/>
    <lineage>
        <taxon>Eukaryota</taxon>
        <taxon>Metazoa</taxon>
        <taxon>Spiralia</taxon>
        <taxon>Lophotrochozoa</taxon>
        <taxon>Mollusca</taxon>
        <taxon>Gastropoda</taxon>
        <taxon>Heterobranchia</taxon>
        <taxon>Euthyneura</taxon>
        <taxon>Panpulmonata</taxon>
        <taxon>Eupulmonata</taxon>
        <taxon>Stylommatophora</taxon>
        <taxon>Helicina</taxon>
        <taxon>Helicoidea</taxon>
        <taxon>Geomitridae</taxon>
        <taxon>Candidula</taxon>
    </lineage>
</organism>
<dbReference type="PANTHER" id="PTHR18921:SF2">
    <property type="entry name" value="THYROID RECEPTOR-INTERACTING PROTEIN 11"/>
    <property type="match status" value="1"/>
</dbReference>
<keyword evidence="3 4" id="KW-0175">Coiled coil</keyword>
<name>A0A8S3ZPG8_9EUPU</name>
<evidence type="ECO:0000259" key="6">
    <source>
        <dbReference type="PROSITE" id="PS50913"/>
    </source>
</evidence>
<feature type="region of interest" description="Disordered" evidence="5">
    <location>
        <begin position="1533"/>
        <end position="1601"/>
    </location>
</feature>
<proteinExistence type="predicted"/>
<feature type="coiled-coil region" evidence="4">
    <location>
        <begin position="1253"/>
        <end position="1298"/>
    </location>
</feature>
<evidence type="ECO:0000313" key="8">
    <source>
        <dbReference type="Proteomes" id="UP000678393"/>
    </source>
</evidence>
<evidence type="ECO:0000313" key="7">
    <source>
        <dbReference type="EMBL" id="CAG5128391.1"/>
    </source>
</evidence>
<dbReference type="GO" id="GO:0031267">
    <property type="term" value="F:small GTPase binding"/>
    <property type="evidence" value="ECO:0007669"/>
    <property type="project" value="TreeGrafter"/>
</dbReference>
<protein>
    <recommendedName>
        <fullName evidence="6">GRIP domain-containing protein</fullName>
    </recommendedName>
</protein>
<feature type="coiled-coil region" evidence="4">
    <location>
        <begin position="1349"/>
        <end position="1421"/>
    </location>
</feature>
<feature type="region of interest" description="Disordered" evidence="5">
    <location>
        <begin position="404"/>
        <end position="430"/>
    </location>
</feature>
<keyword evidence="2" id="KW-0333">Golgi apparatus</keyword>
<feature type="coiled-coil region" evidence="4">
    <location>
        <begin position="1004"/>
        <end position="1031"/>
    </location>
</feature>
<feature type="compositionally biased region" description="Basic and acidic residues" evidence="5">
    <location>
        <begin position="415"/>
        <end position="430"/>
    </location>
</feature>
<comment type="caution">
    <text evidence="7">The sequence shown here is derived from an EMBL/GenBank/DDBJ whole genome shotgun (WGS) entry which is preliminary data.</text>
</comment>
<evidence type="ECO:0000256" key="2">
    <source>
        <dbReference type="ARBA" id="ARBA00023034"/>
    </source>
</evidence>
<evidence type="ECO:0000256" key="3">
    <source>
        <dbReference type="ARBA" id="ARBA00023054"/>
    </source>
</evidence>
<dbReference type="Proteomes" id="UP000678393">
    <property type="component" value="Unassembled WGS sequence"/>
</dbReference>
<comment type="subcellular location">
    <subcellularLocation>
        <location evidence="1">Golgi apparatus</location>
    </subcellularLocation>
</comment>
<keyword evidence="8" id="KW-1185">Reference proteome</keyword>
<dbReference type="Gene3D" id="1.10.287.1490">
    <property type="match status" value="1"/>
</dbReference>
<accession>A0A8S3ZPG8</accession>
<feature type="coiled-coil region" evidence="4">
    <location>
        <begin position="580"/>
        <end position="649"/>
    </location>
</feature>
<dbReference type="GO" id="GO:0007030">
    <property type="term" value="P:Golgi organization"/>
    <property type="evidence" value="ECO:0007669"/>
    <property type="project" value="TreeGrafter"/>
</dbReference>
<feature type="domain" description="GRIP" evidence="6">
    <location>
        <begin position="1428"/>
        <end position="1477"/>
    </location>
</feature>
<dbReference type="PANTHER" id="PTHR18921">
    <property type="entry name" value="MYOSIN HEAVY CHAIN - RELATED"/>
    <property type="match status" value="1"/>
</dbReference>
<evidence type="ECO:0000256" key="5">
    <source>
        <dbReference type="SAM" id="MobiDB-lite"/>
    </source>
</evidence>
<feature type="non-terminal residue" evidence="7">
    <location>
        <position position="1601"/>
    </location>
</feature>
<dbReference type="GO" id="GO:0006888">
    <property type="term" value="P:endoplasmic reticulum to Golgi vesicle-mediated transport"/>
    <property type="evidence" value="ECO:0007669"/>
    <property type="project" value="TreeGrafter"/>
</dbReference>
<feature type="coiled-coil region" evidence="4">
    <location>
        <begin position="1071"/>
        <end position="1133"/>
    </location>
</feature>
<dbReference type="InterPro" id="IPR000237">
    <property type="entry name" value="GRIP_dom"/>
</dbReference>
<gene>
    <name evidence="7" type="ORF">CUNI_LOCUS13949</name>
</gene>
<reference evidence="7" key="1">
    <citation type="submission" date="2021-04" db="EMBL/GenBank/DDBJ databases">
        <authorList>
            <consortium name="Molecular Ecology Group"/>
        </authorList>
    </citation>
    <scope>NUCLEOTIDE SEQUENCE</scope>
</reference>
<feature type="coiled-coil region" evidence="4">
    <location>
        <begin position="157"/>
        <end position="271"/>
    </location>
</feature>
<dbReference type="GO" id="GO:0005794">
    <property type="term" value="C:Golgi apparatus"/>
    <property type="evidence" value="ECO:0007669"/>
    <property type="project" value="UniProtKB-SubCell"/>
</dbReference>
<feature type="compositionally biased region" description="Polar residues" evidence="5">
    <location>
        <begin position="1559"/>
        <end position="1577"/>
    </location>
</feature>
<sequence length="1601" mass="182719">SVTSQSSEHPVDEDPCRKLQVLEAEITSLREEKIELENALEELDTQHCQAQEQLIQQRDHLMAQLAERSAYIQQQQEEIEQLNNLITELRISSQAGQSDGQQGAEPAYQQELNMVEKCRQLETQLAEAELRQKGSSKTLEQEIVDLRDKLHKGGLVINDLHMDKQELQEELKTAKEETAAKVAKIKEMREVQIILEKEKKNLEEKILEMEDRLSEMEEEVEKWQQMNEDKQIQQMNAWKEHEELEKWKSQVAELETEKRLFSAQFNRLSSEQSCSDFSFEDHAFRSILEEEARVRRKIEEDGSVIQDLKAEVQKLYDSKQSLKREIKELRSCQEVSATKITQLEQELETSKTEMNSIYEEKCELERQLQREVAKVESLKIQIDDSSGKLKELNEQNDNLQNRLAQSENEQSGLIRETESQQRKSEEQECGRGFKEIADSNREGVNKQEVGLLAEGQERLNKAGFIREEHDTREGETGFFVDISTTKHATVVEENSQQQSIVQENSPQPAVADKELWTLRTRNAYLEKSLLLVQKNAKTFPKDVYVDGNTAYGVDDVDEFKHDPERGMTNVPEDHHWYQTVQQLEAELTACNCKLADLQQQLTEAHETIRCQSAGIADLNDKIDVQRHQLQEAEANLSLQETTIAVLRQTVVDKEETMSELGMRLSFLMTVLTDQQKESVNNYAEVSSVIPALEYKEIPAIEFIGERFMEHSSQFQNQQKQQSSNVQESVHLEVNGSIRGDDIEDDDGASEDDDRFAGLQKEVDELRDRLREKDVIVTELQKSNCSLLALLEKGGSSLDKSLFNQVTVHKMESELRSLRGEKEQMVAMVTEKSRENSSLKSEMHRLMDVLSARQTAIEKLQEDNRNLEQHKYSPARDDGEDDMRREALANMARLVRDRETEIEALKQKNETLLAVLQESGESEAAAHLGPLLRDKEALMQQISALMSEREQLIACVTQKHSESLAYHAEVQRLTALSVETQATSESIQRDYAALIPLFEDKSQALLAAQNELIKYKQKLADLEVRHGELIQKSSSQDQPSCPELSSLESELSRLRCTESDLRTTVSQQEGRIHALTHTISTLEERLTAKESECAIVKRQMDSCKFQIAGLLAELSEMKAEREQIQEKSSAQDTESASLREAYNRMCLESRDKDIEVASLREQVTTLTSLLSEQQGDQGQVTQLMEEHEAVMASARQLQQERDQQILLTEHKSQECSSLKNEIAYLKEKDLRQKKELERLRSHLLEIEDGFTKDALEAEEREKDLRNRLAVAEEQLMSSSSKVENAQKECHQQLESLQQQLHHVASQRDSAYMQVANIQEQCQQYATSLSNLQLVLEHFQKGKDSAITMETEHLQNECKVLRIEVKELQAELQATRGDLSEALDGLEAASRLSEQLDRKEEALVALKEEVQLREQALYAAEEEIRQLNSSTEAKVDKTLMHNMVLAWMLSPEDKRVEIVHLMGNILSFSDEDFQKIEAAHQKGGLLSGLFRRTPVTPSRPSSANQSFSQLFVKFLEQESSPPPSPVRLPAEAMAAETQHRHKPSFNPFMAPRHVTQDSRRASSPSSHILMTSDSPTSSPLFAPLTRAPSSQESAILKDVLGSR</sequence>
<evidence type="ECO:0000256" key="1">
    <source>
        <dbReference type="ARBA" id="ARBA00004555"/>
    </source>
</evidence>
<dbReference type="EMBL" id="CAJHNH020003046">
    <property type="protein sequence ID" value="CAG5128391.1"/>
    <property type="molecule type" value="Genomic_DNA"/>
</dbReference>
<feature type="coiled-coil region" evidence="4">
    <location>
        <begin position="807"/>
        <end position="914"/>
    </location>
</feature>
<dbReference type="PROSITE" id="PS50913">
    <property type="entry name" value="GRIP"/>
    <property type="match status" value="1"/>
</dbReference>